<feature type="active site" description="Proton donor/acceptor" evidence="9">
    <location>
        <position position="737"/>
    </location>
</feature>
<dbReference type="Pfam" id="PF00246">
    <property type="entry name" value="Peptidase_M14"/>
    <property type="match status" value="4"/>
</dbReference>
<keyword evidence="3 14" id="KW-0121">Carboxypeptidase</keyword>
<evidence type="ECO:0000259" key="13">
    <source>
        <dbReference type="PROSITE" id="PS52035"/>
    </source>
</evidence>
<dbReference type="Gene3D" id="3.40.630.10">
    <property type="entry name" value="Zn peptidases"/>
    <property type="match status" value="4"/>
</dbReference>
<dbReference type="PANTHER" id="PTHR11532:SF73">
    <property type="entry name" value="CARBOXYPEPTIDASE D"/>
    <property type="match status" value="1"/>
</dbReference>
<proteinExistence type="inferred from homology"/>
<keyword evidence="6" id="KW-0378">Hydrolase</keyword>
<feature type="signal peptide" evidence="12">
    <location>
        <begin position="1"/>
        <end position="19"/>
    </location>
</feature>
<feature type="compositionally biased region" description="Polar residues" evidence="10">
    <location>
        <begin position="415"/>
        <end position="426"/>
    </location>
</feature>
<accession>K1R4Y6</accession>
<dbReference type="PROSITE" id="PS52035">
    <property type="entry name" value="PEPTIDASE_M14"/>
    <property type="match status" value="4"/>
</dbReference>
<dbReference type="EMBL" id="JH816849">
    <property type="protein sequence ID" value="EKC28996.1"/>
    <property type="molecule type" value="Genomic_DNA"/>
</dbReference>
<evidence type="ECO:0000256" key="5">
    <source>
        <dbReference type="ARBA" id="ARBA00022723"/>
    </source>
</evidence>
<keyword evidence="5" id="KW-0479">Metal-binding</keyword>
<dbReference type="SMART" id="SM00631">
    <property type="entry name" value="Zn_pept"/>
    <property type="match status" value="3"/>
</dbReference>
<feature type="transmembrane region" description="Helical" evidence="11">
    <location>
        <begin position="1714"/>
        <end position="1735"/>
    </location>
</feature>
<feature type="domain" description="Peptidase M14" evidence="13">
    <location>
        <begin position="30"/>
        <end position="318"/>
    </location>
</feature>
<comment type="similarity">
    <text evidence="2 9">Belongs to the peptidase M14 family.</text>
</comment>
<evidence type="ECO:0000256" key="9">
    <source>
        <dbReference type="PROSITE-ProRule" id="PRU01379"/>
    </source>
</evidence>
<protein>
    <submittedName>
        <fullName evidence="14">Carboxypeptidase D</fullName>
    </submittedName>
</protein>
<evidence type="ECO:0000256" key="3">
    <source>
        <dbReference type="ARBA" id="ARBA00022645"/>
    </source>
</evidence>
<dbReference type="PROSITE" id="PS00133">
    <property type="entry name" value="CARBOXYPEPT_ZN_2"/>
    <property type="match status" value="2"/>
</dbReference>
<dbReference type="GO" id="GO:0016485">
    <property type="term" value="P:protein processing"/>
    <property type="evidence" value="ECO:0007669"/>
    <property type="project" value="TreeGrafter"/>
</dbReference>
<dbReference type="GO" id="GO:0006518">
    <property type="term" value="P:peptide metabolic process"/>
    <property type="evidence" value="ECO:0007669"/>
    <property type="project" value="TreeGrafter"/>
</dbReference>
<feature type="domain" description="Peptidase M14" evidence="13">
    <location>
        <begin position="868"/>
        <end position="1144"/>
    </location>
</feature>
<dbReference type="FunFam" id="2.60.40.1120:FF:000004">
    <property type="entry name" value="Carboxypeptidase E"/>
    <property type="match status" value="1"/>
</dbReference>
<dbReference type="GO" id="GO:0008270">
    <property type="term" value="F:zinc ion binding"/>
    <property type="evidence" value="ECO:0007669"/>
    <property type="project" value="InterPro"/>
</dbReference>
<dbReference type="GO" id="GO:0004181">
    <property type="term" value="F:metallocarboxypeptidase activity"/>
    <property type="evidence" value="ECO:0007669"/>
    <property type="project" value="InterPro"/>
</dbReference>
<organism evidence="14">
    <name type="scientific">Magallana gigas</name>
    <name type="common">Pacific oyster</name>
    <name type="synonym">Crassostrea gigas</name>
    <dbReference type="NCBI Taxonomy" id="29159"/>
    <lineage>
        <taxon>Eukaryota</taxon>
        <taxon>Metazoa</taxon>
        <taxon>Spiralia</taxon>
        <taxon>Lophotrochozoa</taxon>
        <taxon>Mollusca</taxon>
        <taxon>Bivalvia</taxon>
        <taxon>Autobranchia</taxon>
        <taxon>Pteriomorphia</taxon>
        <taxon>Ostreida</taxon>
        <taxon>Ostreoidea</taxon>
        <taxon>Ostreidae</taxon>
        <taxon>Magallana</taxon>
    </lineage>
</organism>
<gene>
    <name evidence="14" type="ORF">CGI_10014999</name>
</gene>
<dbReference type="InterPro" id="IPR000834">
    <property type="entry name" value="Peptidase_M14"/>
</dbReference>
<dbReference type="SUPFAM" id="SSF53187">
    <property type="entry name" value="Zn-dependent exopeptidases"/>
    <property type="match status" value="4"/>
</dbReference>
<dbReference type="FunCoup" id="K1R4Y6">
    <property type="interactions" value="649"/>
</dbReference>
<dbReference type="PANTHER" id="PTHR11532">
    <property type="entry name" value="PROTEASE M14 CARBOXYPEPTIDASE"/>
    <property type="match status" value="1"/>
</dbReference>
<dbReference type="InParanoid" id="K1R4Y6"/>
<dbReference type="GO" id="GO:0005615">
    <property type="term" value="C:extracellular space"/>
    <property type="evidence" value="ECO:0007669"/>
    <property type="project" value="TreeGrafter"/>
</dbReference>
<keyword evidence="7" id="KW-0862">Zinc</keyword>
<evidence type="ECO:0000313" key="14">
    <source>
        <dbReference type="EMBL" id="EKC28996.1"/>
    </source>
</evidence>
<keyword evidence="11" id="KW-0472">Membrane</keyword>
<name>K1R4Y6_MAGGI</name>
<dbReference type="PROSITE" id="PS00132">
    <property type="entry name" value="CARBOXYPEPT_ZN_1"/>
    <property type="match status" value="2"/>
</dbReference>
<dbReference type="PRINTS" id="PR00765">
    <property type="entry name" value="CRBOXYPTASEA"/>
</dbReference>
<feature type="chain" id="PRO_5043949190" evidence="12">
    <location>
        <begin position="20"/>
        <end position="1793"/>
    </location>
</feature>
<feature type="domain" description="Peptidase M14" evidence="13">
    <location>
        <begin position="1229"/>
        <end position="1498"/>
    </location>
</feature>
<dbReference type="Pfam" id="PF13620">
    <property type="entry name" value="CarboxypepD_reg"/>
    <property type="match status" value="3"/>
</dbReference>
<keyword evidence="8" id="KW-0325">Glycoprotein</keyword>
<dbReference type="SUPFAM" id="SSF49464">
    <property type="entry name" value="Carboxypeptidase regulatory domain-like"/>
    <property type="match status" value="5"/>
</dbReference>
<keyword evidence="11" id="KW-0812">Transmembrane</keyword>
<evidence type="ECO:0000256" key="12">
    <source>
        <dbReference type="SAM" id="SignalP"/>
    </source>
</evidence>
<feature type="domain" description="Peptidase M14" evidence="13">
    <location>
        <begin position="476"/>
        <end position="767"/>
    </location>
</feature>
<evidence type="ECO:0000256" key="2">
    <source>
        <dbReference type="ARBA" id="ARBA00005988"/>
    </source>
</evidence>
<evidence type="ECO:0000256" key="6">
    <source>
        <dbReference type="ARBA" id="ARBA00022801"/>
    </source>
</evidence>
<evidence type="ECO:0000256" key="11">
    <source>
        <dbReference type="SAM" id="Phobius"/>
    </source>
</evidence>
<feature type="active site" description="Proton donor/acceptor" evidence="9">
    <location>
        <position position="288"/>
    </location>
</feature>
<sequence length="1793" mass="202049">MFHIGIYFIVFVSTNYIEASGTDGNIDFSKYHHYDDLSKFMHDMEKKYPEISKLHTIGKSVKNRDLLALQITDNVEGVEPGEPMFKYVGNMHGNEAVGREILIYLIQYLLENYEKDDRVTSLIKNTNIYIMPTMNPDGFENAREGECGGEKGRGNANLVDLNRNFPDQYSGAPRHEIQPETQAIINWIEGQKFVLSANLHGGSVVASYPFDDSASHKSEGTYSAAPDDAVFKQLAHVYANNHKTMKSGDHCGDRFQDGITNGAHWYDVPGGMEDYNYLHSNCMEITIELSCCKYPKATQLKTEWFNNKESLLAYMEEVHKGVKGFVKDGETNNGIRNAVIVVEGIQHNITTSFFGDYWRLLVPGTYKMTALAEGFQPQTQDVTVTLGPAVDLNFNLVKQGSKGASIKPTPGGSVKKSQLPNSIPQKTPTTPVISTTTSSSTPEEPNTLESLIEHINKIKDYSHREKVNFIEPKEFHHHHYDEMERFMRTFSEKYPDITKLYSIGLSVQGRHLWVLEITDNPGKHEPGEPEFKYIGNMHGNEVVGREILLNLIQLLCENYNKNHFLTLMVNFTRIHIMPSMNPDGYEIAHEGDVQGIAGRANAHGIDLNRNFPDQFQTTQINSKQEPETQAVMDWLQKYPFVLSANLHGGSMLANYPYDDTKNGISVYSKCPDDKIFQVISEAYSLAHSTMHQGHPCKNIDNEYFKDGITNGAQWYSVSGGMQDWNYLNTNCFEITIELGCTKYPLAKDLPSYWAANKFALLEYIGQIHKGVRGFVYDKDSDSPLVNAAISVEGIDHPIHTASDGDYWRLLAPGNYKITASNEGYTSQTIQVHVTSDEAVEVNFTLSRNELDQWSQTEDFQLLKNLKREYRSNSDLLSEMKSIAQSHSDVMEVQELPRSLKRSTSPNPDLVYLVHLSTNLSKHEDEKPHVLLIGGFSNNKSPVGAHMLSNFIRHQIKGHEVKDPVTMKIFEEVHLHIIPYLNLPSIEEAATIYQNYSCEEVPNGLASTSPYALDLLHKLKEEHKFDVILTVESGGLFMMMPWQKLHNGVAATEDEEVFQSLAHAFADNYPEIYQPDACKTSPNHGIFHGAELHSQTYSLMDDMYINGHSYMLAAFVSCCRYPHPEQLPELWMKTMQPIKQLVLRSKQGVAGQVLDSSGSVIRNASITIDSNAGIFSSSEDGHFYIPLTQGPHTIHIKAEGFEPQSHQAVIQKDSTSQISAHLNAELKEMGYHTLATMEEFLHNVSKQCQALVNLHSLGKSSNNKDIWMLDFGNQNEKIHRSSLNHMLLVAGIHGNEAVGPELLLQISNELCESYEKDSILTKMLNVSVVHIIPVVNPEGAAVTSPASCNSTIGKYNAKKVDLLSNFHTAEDKVGQVQPETQLLMDWMMRTQPVLTLMLRSGYQGVTTPSYVNLTKPEMSVLDHVGRKFTGILAKLEKPGINCKENSDLFNNTFLEYAYSHCHSIPLEISTGCCHHPSEDQMLDIWHKLREPLLDMITEASTETELLSKGCVVTLNQVSSSNVKITAELYEKFLSEAYLVSLGPTCLILHSHTTFDQRGNKGFSGIVVEKDTHTKMVNATLRIQGFSWTYFVNEEARFHVYLPPGSYQVVVTCHGYQNYKMGNKGFSGIVVEKDTHTKMVNATLRIQGFSWTYFVNEEARFHVYLPPGSYQVVVTCHGYQNYKMNIVVPNTEEGRIETVIELQQPNTVLGLSQSTFIIVTSMVVLGLILLCTIAICIKARASRKMAGFSRLNLEDEDDEYDEYYDNGSTKKFLNREYHDESTDEEDVFEKKLLKR</sequence>
<evidence type="ECO:0000256" key="10">
    <source>
        <dbReference type="SAM" id="MobiDB-lite"/>
    </source>
</evidence>
<dbReference type="InterPro" id="IPR057247">
    <property type="entry name" value="CARBOXYPEPT_ZN_2"/>
</dbReference>
<comment type="caution">
    <text evidence="9">Lacks conserved residue(s) required for the propagation of feature annotation.</text>
</comment>
<evidence type="ECO:0000256" key="1">
    <source>
        <dbReference type="ARBA" id="ARBA00001947"/>
    </source>
</evidence>
<evidence type="ECO:0000256" key="8">
    <source>
        <dbReference type="ARBA" id="ARBA00023180"/>
    </source>
</evidence>
<dbReference type="InterPro" id="IPR008969">
    <property type="entry name" value="CarboxyPept-like_regulatory"/>
</dbReference>
<dbReference type="InterPro" id="IPR050753">
    <property type="entry name" value="Peptidase_M14_domain"/>
</dbReference>
<keyword evidence="11" id="KW-1133">Transmembrane helix</keyword>
<keyword evidence="4" id="KW-0645">Protease</keyword>
<feature type="compositionally biased region" description="Low complexity" evidence="10">
    <location>
        <begin position="427"/>
        <end position="445"/>
    </location>
</feature>
<feature type="region of interest" description="Disordered" evidence="10">
    <location>
        <begin position="401"/>
        <end position="445"/>
    </location>
</feature>
<dbReference type="InterPro" id="IPR057246">
    <property type="entry name" value="CARBOXYPEPT_ZN_1"/>
</dbReference>
<dbReference type="CDD" id="cd03858">
    <property type="entry name" value="M14_CP_N-E_like"/>
    <property type="match status" value="1"/>
</dbReference>
<dbReference type="Gene3D" id="2.60.40.1120">
    <property type="entry name" value="Carboxypeptidase-like, regulatory domain"/>
    <property type="match status" value="5"/>
</dbReference>
<reference evidence="14" key="1">
    <citation type="journal article" date="2012" name="Nature">
        <title>The oyster genome reveals stress adaptation and complexity of shell formation.</title>
        <authorList>
            <person name="Zhang G."/>
            <person name="Fang X."/>
            <person name="Guo X."/>
            <person name="Li L."/>
            <person name="Luo R."/>
            <person name="Xu F."/>
            <person name="Yang P."/>
            <person name="Zhang L."/>
            <person name="Wang X."/>
            <person name="Qi H."/>
            <person name="Xiong Z."/>
            <person name="Que H."/>
            <person name="Xie Y."/>
            <person name="Holland P.W."/>
            <person name="Paps J."/>
            <person name="Zhu Y."/>
            <person name="Wu F."/>
            <person name="Chen Y."/>
            <person name="Wang J."/>
            <person name="Peng C."/>
            <person name="Meng J."/>
            <person name="Yang L."/>
            <person name="Liu J."/>
            <person name="Wen B."/>
            <person name="Zhang N."/>
            <person name="Huang Z."/>
            <person name="Zhu Q."/>
            <person name="Feng Y."/>
            <person name="Mount A."/>
            <person name="Hedgecock D."/>
            <person name="Xu Z."/>
            <person name="Liu Y."/>
            <person name="Domazet-Loso T."/>
            <person name="Du Y."/>
            <person name="Sun X."/>
            <person name="Zhang S."/>
            <person name="Liu B."/>
            <person name="Cheng P."/>
            <person name="Jiang X."/>
            <person name="Li J."/>
            <person name="Fan D."/>
            <person name="Wang W."/>
            <person name="Fu W."/>
            <person name="Wang T."/>
            <person name="Wang B."/>
            <person name="Zhang J."/>
            <person name="Peng Z."/>
            <person name="Li Y."/>
            <person name="Li N."/>
            <person name="Wang J."/>
            <person name="Chen M."/>
            <person name="He Y."/>
            <person name="Tan F."/>
            <person name="Song X."/>
            <person name="Zheng Q."/>
            <person name="Huang R."/>
            <person name="Yang H."/>
            <person name="Du X."/>
            <person name="Chen L."/>
            <person name="Yang M."/>
            <person name="Gaffney P.M."/>
            <person name="Wang S."/>
            <person name="Luo L."/>
            <person name="She Z."/>
            <person name="Ming Y."/>
            <person name="Huang W."/>
            <person name="Zhang S."/>
            <person name="Huang B."/>
            <person name="Zhang Y."/>
            <person name="Qu T."/>
            <person name="Ni P."/>
            <person name="Miao G."/>
            <person name="Wang J."/>
            <person name="Wang Q."/>
            <person name="Steinberg C.E."/>
            <person name="Wang H."/>
            <person name="Li N."/>
            <person name="Qian L."/>
            <person name="Zhang G."/>
            <person name="Li Y."/>
            <person name="Yang H."/>
            <person name="Liu X."/>
            <person name="Wang J."/>
            <person name="Yin Y."/>
            <person name="Wang J."/>
        </authorList>
    </citation>
    <scope>NUCLEOTIDE SEQUENCE [LARGE SCALE GENOMIC DNA]</scope>
    <source>
        <strain evidence="14">05x7-T-G4-1.051#20</strain>
    </source>
</reference>
<dbReference type="CDD" id="cd11308">
    <property type="entry name" value="Peptidase_M14NE-CP-C_like"/>
    <property type="match status" value="2"/>
</dbReference>
<comment type="cofactor">
    <cofactor evidence="1">
        <name>Zn(2+)</name>
        <dbReference type="ChEBI" id="CHEBI:29105"/>
    </cofactor>
</comment>
<dbReference type="FunFam" id="3.40.630.10:FF:000020">
    <property type="entry name" value="Carboxypeptidase D"/>
    <property type="match status" value="2"/>
</dbReference>
<dbReference type="CDD" id="cd03868">
    <property type="entry name" value="M14_CPD_I"/>
    <property type="match status" value="1"/>
</dbReference>
<keyword evidence="12" id="KW-0732">Signal</keyword>
<dbReference type="HOGENOM" id="CLU_002495_1_2_1"/>
<evidence type="ECO:0000256" key="4">
    <source>
        <dbReference type="ARBA" id="ARBA00022670"/>
    </source>
</evidence>
<evidence type="ECO:0000256" key="7">
    <source>
        <dbReference type="ARBA" id="ARBA00022833"/>
    </source>
</evidence>